<feature type="compositionally biased region" description="Basic and acidic residues" evidence="1">
    <location>
        <begin position="811"/>
        <end position="826"/>
    </location>
</feature>
<dbReference type="InterPro" id="IPR013761">
    <property type="entry name" value="SAM/pointed_sf"/>
</dbReference>
<protein>
    <submittedName>
        <fullName evidence="2">Sterile alpha motif domain-containing protein 9-like</fullName>
    </submittedName>
</protein>
<comment type="caution">
    <text evidence="2">The sequence shown here is derived from an EMBL/GenBank/DDBJ whole genome shotgun (WGS) entry which is preliminary data.</text>
</comment>
<feature type="region of interest" description="Disordered" evidence="1">
    <location>
        <begin position="510"/>
        <end position="561"/>
    </location>
</feature>
<evidence type="ECO:0000256" key="1">
    <source>
        <dbReference type="SAM" id="MobiDB-lite"/>
    </source>
</evidence>
<feature type="compositionally biased region" description="Basic and acidic residues" evidence="1">
    <location>
        <begin position="762"/>
        <end position="779"/>
    </location>
</feature>
<dbReference type="InterPro" id="IPR029071">
    <property type="entry name" value="Ubiquitin-like_domsf"/>
</dbReference>
<name>A0A2B4T1U7_STYPI</name>
<feature type="region of interest" description="Disordered" evidence="1">
    <location>
        <begin position="324"/>
        <end position="344"/>
    </location>
</feature>
<dbReference type="Gene3D" id="1.10.150.50">
    <property type="entry name" value="Transcription Factor, Ets-1"/>
    <property type="match status" value="2"/>
</dbReference>
<feature type="compositionally biased region" description="Basic and acidic residues" evidence="1">
    <location>
        <begin position="510"/>
        <end position="538"/>
    </location>
</feature>
<dbReference type="SUPFAM" id="SSF54236">
    <property type="entry name" value="Ubiquitin-like"/>
    <property type="match status" value="1"/>
</dbReference>
<feature type="region of interest" description="Disordered" evidence="1">
    <location>
        <begin position="576"/>
        <end position="796"/>
    </location>
</feature>
<feature type="compositionally biased region" description="Basic and acidic residues" evidence="1">
    <location>
        <begin position="586"/>
        <end position="607"/>
    </location>
</feature>
<dbReference type="OrthoDB" id="2337140at2759"/>
<feature type="compositionally biased region" description="Polar residues" evidence="1">
    <location>
        <begin position="696"/>
        <end position="713"/>
    </location>
</feature>
<keyword evidence="3" id="KW-1185">Reference proteome</keyword>
<dbReference type="EMBL" id="LSMT01000003">
    <property type="protein sequence ID" value="PFX34637.1"/>
    <property type="molecule type" value="Genomic_DNA"/>
</dbReference>
<dbReference type="PANTHER" id="PTHR16155">
    <property type="entry name" value="DED DOMAIN-CONTAINING PROTEIN"/>
    <property type="match status" value="1"/>
</dbReference>
<sequence length="2610" mass="299040">MHAEKLKLFLHGLPPDCRGNNLKDFLEGVYGLPGVITKVSIPSKKTYAFVSVSHPEVAERLLRNALLYCDGNGQFYQIKAQHYVKQPYKTKQWRNFSTENKPKTILTCGASLQKPGYTPPQHVHQLTPDYSMLLFSKSKRKRRKRDDSLVWFIGVCSTASKKKHKRKKKKKQAFKQELHKSESFQFGSRCPESDVEVGVTSNTKGLIAPNVTCAAQISNQDLAKEQENDLAMGVKANEYSSKICSNTQVIVDHSYLGPLCLQLPNPSSVADVKREIMDRTGLPFKIQVLYCDGKKVCDRLSVSSLLGDNHDSLTLTLSEGSLKGGVGPKEELEQHEGAVGGGRNRLVSEKEGKLSMETWNSQKTAAWLCADREAYVKYAEICRKEDISGRALLLLASKDPRQLRLALNLKKGPEIVLMDRLKEHLDKFEGKKSQAACTSVEEMNRWTCEELCIWLRELEIPEECLREAEEEEIDGPAFLLMRNSNELRDCLKLKVGPWIVLQHELSLLDEENREKDSPDKSLHPMQVKETDEPKKLLAPEDPMTQTISDAPNVSANIKNSGTDSIDKPCYSLAMKDRDESEEALATEDRKTKEISVAPRKSDIKENSGTDPADGLCSALTMKDLDGSKEPLSSEDPKTISDAPNILAIKENSGTDSVDKPCYSFTIKDLDQSKEPLASEDPKTEKIVDAPKRSANEENSGTDSTNELCSSLTTKDLDESKEPLASEDPNTEKISDAPNKSAVKKNSGTDSADEPCYYVTMKGLDESKEPLSSEDTKTKQISEAPKQSAMKENSGRDSAYELCSSLMMKDLDESNKPQSSEDPKTKTLPDAPTKPAISKEEETPLSLLKIALKLDIENSEDSKDKMECQVRSIFFKRGKGANPLERLFKFTILTLEELTDDKPRKLWRQIIENSMAWMKLLSDEDSIKFRWNEASNELVYSESSEEISLREGSVSQIFLDKLAPEEFKKSYFVLLIDKQLEPKPRKTCTCRFSFDRKGKKVYDIKLKLEGNYHAAFDVSNPSQTFKWSNYFNSLKNRSSDLVKVNVNPPESRDQRPTCDQVLYQIPRPFDVEHGVKPYVQGRVFRCWETGTKDMITPIHEFKIFRTDVNPIVNEMVKKFVYETLRFACACLNERTNGTIHFGVADEVEDQTCGYKPREIVGSVVTNVPLYNDKLSEFIGKSFVGRSGAIAQNCIRPAVFIPVRSSLTDEDLINTVVIEVDIVPSYSLCSDDIFKVCLKDLNRGKKDREATAYIRLGSRTVAIDDANKMEEFVKERLPKLVEERKNREQVAPRQSSENKESIKHLFFKFQRLLCANKDFLDSSVYPILVISKPHASMSPTVLNETFRFIQKIKWLTVIDFDDDGSDSSGLCQVFKSGPDSSQIDIHEAEDYDGDENAVDNMYYKTHWIFGNGYRKLEKEALGFKQWNNSKRKRGLLQVIQSLSKKIPDIRAVVLFLLLSEDYQAMADTFKDFCTCLDGPNQLVYVAETSEIVRGWEGILSNTCLEANELQERGVVGMSWPEFQECVLQMVLGSDKEQRYVIMASGSLYPVGKVSFNCLDIVSAKECDELNNLSSAERSKLSSEVETHFYRGYPVAWNNFWFTDNRNNHVLRRDNYSQLKDLLENIYSRKSEGRVQTITIYHHIGAGASTMARQALWDFRHKAKFPFRCAVVTRIDDSTCKELLQLRKIGYRAESGVPFPPVIALVEDTDDLLFRELRSQVVEQASTVCRTDLPVCVFLYCKTAQKPYECHEKEKETSIYLEQKLSRREVEWFKDKYTEMKQKADKRDPVPDFDNFANENLISFMIMKENYNPQYASSIVSRNLDLVTGNELSMLKYTSLLNIYNPFPVFTASFDSLMLPSSVLCKKEFRDWVEYLSHSARIFLRDFDYSTHFGTGRAIAIVHPNIAGELLDQIAAREQTSVSQVTLEFLDSPLLQSEAKSFTSAFLLDGANRMLKHRRKYEYGDDQQTKFSPLIEKILYVRDDSGKRETTERKVYEAVDVLRAGLEKFKDAMLAQQMARLFYVNAANFGDEGIEECFRMAFKFCTKAIEMNPNNPYFFDTMGRIYERKMKVLYGPIREDNRIINAQSAISAMELAFEAMKWFQKSIGTSAYYENPCGFRGEISVMFYLLDILRCTKLFSGQAGLMKLQGYLAVSQVIPPEVEELWSKFHEPIKELKNIFNRCMEALAEEFTIYKGNSVEAKLLPRQIARFKAQYLSYFGDSDLDVHPENARERWECRWQEINQILVGDIFSTVFKIDHSKAHETLAHLKELAQNNYCEKLEDRVRYKDLLLLITTSMAFHSPYGGRRKKKTDQNQLIQEYKDIFKVVDQLFALEDCEGNKRIYAHLLRVMFLWPRKELELSEYHLKDFYDAMQKLKRRWNNKCKGHVDTDKLSTKNMYKFMSFKKETRQYTTLFFLGKGKGLDVFVHINELPLSRNTKGTPAWEDGRIKQRLERLTGVVESRNIIKMKNPLDANQTIDIYYSSFREGGFSKEEVSFYLGFSWPQPTAFDVKYTKEGHGRKSVELSDLVHGDHIQFSLHKFVFTTYEDYTLRKGKILKKLTEIDALKMKRDRGEKLEENQLQKITREVDLRRELQQLKETFDSMDALEDEIFD</sequence>
<gene>
    <name evidence="2" type="primary">Samd9l</name>
    <name evidence="2" type="ORF">AWC38_SpisGene456</name>
</gene>
<dbReference type="SUPFAM" id="SSF47769">
    <property type="entry name" value="SAM/Pointed domain"/>
    <property type="match status" value="1"/>
</dbReference>
<dbReference type="SUPFAM" id="SSF54928">
    <property type="entry name" value="RNA-binding domain, RBD"/>
    <property type="match status" value="1"/>
</dbReference>
<dbReference type="PANTHER" id="PTHR16155:SF19">
    <property type="entry name" value="DED DOMAIN-CONTAINING PROTEIN"/>
    <property type="match status" value="1"/>
</dbReference>
<evidence type="ECO:0000313" key="2">
    <source>
        <dbReference type="EMBL" id="PFX34637.1"/>
    </source>
</evidence>
<feature type="compositionally biased region" description="Polar residues" evidence="1">
    <location>
        <begin position="543"/>
        <end position="561"/>
    </location>
</feature>
<feature type="region of interest" description="Disordered" evidence="1">
    <location>
        <begin position="811"/>
        <end position="839"/>
    </location>
</feature>
<dbReference type="STRING" id="50429.A0A2B4T1U7"/>
<proteinExistence type="predicted"/>
<dbReference type="Proteomes" id="UP000225706">
    <property type="component" value="Unassembled WGS sequence"/>
</dbReference>
<accession>A0A2B4T1U7</accession>
<dbReference type="GO" id="GO:0003676">
    <property type="term" value="F:nucleic acid binding"/>
    <property type="evidence" value="ECO:0007669"/>
    <property type="project" value="InterPro"/>
</dbReference>
<dbReference type="InterPro" id="IPR012677">
    <property type="entry name" value="Nucleotide-bd_a/b_plait_sf"/>
</dbReference>
<feature type="compositionally biased region" description="Basic and acidic residues" evidence="1">
    <location>
        <begin position="714"/>
        <end position="734"/>
    </location>
</feature>
<reference evidence="3" key="1">
    <citation type="journal article" date="2017" name="bioRxiv">
        <title>Comparative analysis of the genomes of Stylophora pistillata and Acropora digitifera provides evidence for extensive differences between species of corals.</title>
        <authorList>
            <person name="Voolstra C.R."/>
            <person name="Li Y."/>
            <person name="Liew Y.J."/>
            <person name="Baumgarten S."/>
            <person name="Zoccola D."/>
            <person name="Flot J.-F."/>
            <person name="Tambutte S."/>
            <person name="Allemand D."/>
            <person name="Aranda M."/>
        </authorList>
    </citation>
    <scope>NUCLEOTIDE SEQUENCE [LARGE SCALE GENOMIC DNA]</scope>
</reference>
<dbReference type="Gene3D" id="3.30.70.330">
    <property type="match status" value="1"/>
</dbReference>
<dbReference type="GO" id="GO:0005737">
    <property type="term" value="C:cytoplasm"/>
    <property type="evidence" value="ECO:0007669"/>
    <property type="project" value="TreeGrafter"/>
</dbReference>
<evidence type="ECO:0000313" key="3">
    <source>
        <dbReference type="Proteomes" id="UP000225706"/>
    </source>
</evidence>
<dbReference type="InterPro" id="IPR035979">
    <property type="entry name" value="RBD_domain_sf"/>
</dbReference>
<organism evidence="2 3">
    <name type="scientific">Stylophora pistillata</name>
    <name type="common">Smooth cauliflower coral</name>
    <dbReference type="NCBI Taxonomy" id="50429"/>
    <lineage>
        <taxon>Eukaryota</taxon>
        <taxon>Metazoa</taxon>
        <taxon>Cnidaria</taxon>
        <taxon>Anthozoa</taxon>
        <taxon>Hexacorallia</taxon>
        <taxon>Scleractinia</taxon>
        <taxon>Astrocoeniina</taxon>
        <taxon>Pocilloporidae</taxon>
        <taxon>Stylophora</taxon>
    </lineage>
</organism>
<feature type="compositionally biased region" description="Basic and acidic residues" evidence="1">
    <location>
        <begin position="679"/>
        <end position="695"/>
    </location>
</feature>